<evidence type="ECO:0008006" key="3">
    <source>
        <dbReference type="Google" id="ProtNLM"/>
    </source>
</evidence>
<dbReference type="Pfam" id="PF06711">
    <property type="entry name" value="DUF1198"/>
    <property type="match status" value="1"/>
</dbReference>
<gene>
    <name evidence="1" type="ORF">BG55_22750</name>
</gene>
<dbReference type="RefSeq" id="WP_034941812.1">
    <property type="nucleotide sequence ID" value="NZ_JFHN01000075.1"/>
</dbReference>
<reference evidence="1 2" key="1">
    <citation type="submission" date="2014-02" db="EMBL/GenBank/DDBJ databases">
        <title>Draft genome of Erwinia mallotivora strain BT-MARDI, a papaya dieback pathogen.</title>
        <authorList>
            <person name="Redzuan R."/>
            <person name="Abu Bakar N."/>
            <person name="Badrun R."/>
            <person name="Mohd Raih M.F."/>
            <person name="Rozano L."/>
            <person name="Mat Amin N."/>
        </authorList>
    </citation>
    <scope>NUCLEOTIDE SEQUENCE [LARGE SCALE GENOMIC DNA]</scope>
    <source>
        <strain evidence="1 2">BT-MARDI</strain>
    </source>
</reference>
<dbReference type="AlphaFoldDB" id="A0A014LVM2"/>
<dbReference type="Proteomes" id="UP000019918">
    <property type="component" value="Unassembled WGS sequence"/>
</dbReference>
<protein>
    <recommendedName>
        <fullName evidence="3">DUF1198 domain-containing protein</fullName>
    </recommendedName>
</protein>
<organism evidence="1 2">
    <name type="scientific">Erwinia mallotivora</name>
    <dbReference type="NCBI Taxonomy" id="69222"/>
    <lineage>
        <taxon>Bacteria</taxon>
        <taxon>Pseudomonadati</taxon>
        <taxon>Pseudomonadota</taxon>
        <taxon>Gammaproteobacteria</taxon>
        <taxon>Enterobacterales</taxon>
        <taxon>Erwiniaceae</taxon>
        <taxon>Erwinia</taxon>
    </lineage>
</organism>
<name>A0A014LVM2_9GAMM</name>
<proteinExistence type="predicted"/>
<dbReference type="EMBL" id="JFHN01000075">
    <property type="protein sequence ID" value="EXU73626.1"/>
    <property type="molecule type" value="Genomic_DNA"/>
</dbReference>
<sequence length="164" mass="18804">MIWLMLLTLVVVFIVGFRVLNSQVRRASRALTRRLNIDPVWVESLIALMGHPAGDEFVAYLARDNEAHLSNAATVLMIYQLFLVDESEESLMFWRGILRKARLPTEISSEHLRLALVFLRELEPDAQEMHAFRLRYNSRFANVADTGAGEASNVYSIHSHTRLH</sequence>
<comment type="caution">
    <text evidence="1">The sequence shown here is derived from an EMBL/GenBank/DDBJ whole genome shotgun (WGS) entry which is preliminary data.</text>
</comment>
<dbReference type="PATRIC" id="fig|69222.5.peg.4644"/>
<keyword evidence="2" id="KW-1185">Reference proteome</keyword>
<dbReference type="OrthoDB" id="7062660at2"/>
<evidence type="ECO:0000313" key="2">
    <source>
        <dbReference type="Proteomes" id="UP000019918"/>
    </source>
</evidence>
<accession>A0A014LVM2</accession>
<evidence type="ECO:0000313" key="1">
    <source>
        <dbReference type="EMBL" id="EXU73626.1"/>
    </source>
</evidence>
<dbReference type="InterPro" id="IPR009587">
    <property type="entry name" value="DUF1198"/>
</dbReference>